<feature type="compositionally biased region" description="Polar residues" evidence="1">
    <location>
        <begin position="234"/>
        <end position="271"/>
    </location>
</feature>
<accession>A0AAE0DPP7</accession>
<feature type="compositionally biased region" description="Acidic residues" evidence="1">
    <location>
        <begin position="165"/>
        <end position="198"/>
    </location>
</feature>
<feature type="compositionally biased region" description="Basic and acidic residues" evidence="1">
    <location>
        <begin position="199"/>
        <end position="216"/>
    </location>
</feature>
<feature type="region of interest" description="Disordered" evidence="1">
    <location>
        <begin position="1"/>
        <end position="30"/>
    </location>
</feature>
<feature type="compositionally biased region" description="Basic and acidic residues" evidence="1">
    <location>
        <begin position="401"/>
        <end position="413"/>
    </location>
</feature>
<keyword evidence="3" id="KW-1185">Reference proteome</keyword>
<evidence type="ECO:0000313" key="2">
    <source>
        <dbReference type="EMBL" id="KAK3178210.1"/>
    </source>
</evidence>
<proteinExistence type="predicted"/>
<name>A0AAE0DPP7_9LECA</name>
<evidence type="ECO:0000256" key="1">
    <source>
        <dbReference type="SAM" id="MobiDB-lite"/>
    </source>
</evidence>
<feature type="compositionally biased region" description="Low complexity" evidence="1">
    <location>
        <begin position="386"/>
        <end position="397"/>
    </location>
</feature>
<comment type="caution">
    <text evidence="2">The sequence shown here is derived from an EMBL/GenBank/DDBJ whole genome shotgun (WGS) entry which is preliminary data.</text>
</comment>
<protein>
    <submittedName>
        <fullName evidence="2">Uncharacterized protein</fullName>
    </submittedName>
</protein>
<dbReference type="AlphaFoldDB" id="A0AAE0DPP7"/>
<dbReference type="Proteomes" id="UP001276659">
    <property type="component" value="Unassembled WGS sequence"/>
</dbReference>
<feature type="compositionally biased region" description="Basic residues" evidence="1">
    <location>
        <begin position="1"/>
        <end position="14"/>
    </location>
</feature>
<evidence type="ECO:0000313" key="3">
    <source>
        <dbReference type="Proteomes" id="UP001276659"/>
    </source>
</evidence>
<organism evidence="2 3">
    <name type="scientific">Lepraria neglecta</name>
    <dbReference type="NCBI Taxonomy" id="209136"/>
    <lineage>
        <taxon>Eukaryota</taxon>
        <taxon>Fungi</taxon>
        <taxon>Dikarya</taxon>
        <taxon>Ascomycota</taxon>
        <taxon>Pezizomycotina</taxon>
        <taxon>Lecanoromycetes</taxon>
        <taxon>OSLEUM clade</taxon>
        <taxon>Lecanoromycetidae</taxon>
        <taxon>Lecanorales</taxon>
        <taxon>Lecanorineae</taxon>
        <taxon>Stereocaulaceae</taxon>
        <taxon>Lepraria</taxon>
    </lineage>
</organism>
<feature type="region of interest" description="Disordered" evidence="1">
    <location>
        <begin position="139"/>
        <end position="271"/>
    </location>
</feature>
<reference evidence="2" key="1">
    <citation type="submission" date="2022-11" db="EMBL/GenBank/DDBJ databases">
        <title>Chromosomal genome sequence assembly and mating type (MAT) locus characterization of the leprose asexual lichenized fungus Lepraria neglecta (Nyl.) Erichsen.</title>
        <authorList>
            <person name="Allen J.L."/>
            <person name="Pfeffer B."/>
        </authorList>
    </citation>
    <scope>NUCLEOTIDE SEQUENCE</scope>
    <source>
        <strain evidence="2">Allen 5258</strain>
    </source>
</reference>
<feature type="region of interest" description="Disordered" evidence="1">
    <location>
        <begin position="362"/>
        <end position="430"/>
    </location>
</feature>
<sequence>MAKSKPQQKRTRHSTRIEGNQPQTLEDETKKATQEVIRIVREAIDGEAAKHLLTLNQEIAERISEVLKTVIATVERATFILDEARWSGLEPRWDLLLDGSEEVDEGKIVLGIINKHNGTNLTQEELDVAGILVGMAKGGEGVHDDNVTKSSLENTGDANKADDAGAAEDADGADDADDPEEPDDPGEDPGDSDGSDDDAPGKGGEKTEDILPDHENITNPSPEDVWNSIFPADSMNNANTGASSDLNSSDQGVHDQNISPNPTLEGVWNSTFPTDVANTSNTRAESLPYILPDGTELKLIPLIPNFQPQNIPENTDAGPSYTKKHKEVEVIDKMARIRGKAKSEKEARTLARANGTKLVDQFVEKRKTPPDAFEDDEYPFHKYHPLDGGSDLGGDLSMGPEEVRRKMEAEGKKPSGKMNKSNSPKRQRRS</sequence>
<gene>
    <name evidence="2" type="ORF">OEA41_000343</name>
</gene>
<dbReference type="EMBL" id="JASNWA010000003">
    <property type="protein sequence ID" value="KAK3178210.1"/>
    <property type="molecule type" value="Genomic_DNA"/>
</dbReference>